<evidence type="ECO:0000313" key="3">
    <source>
        <dbReference type="Proteomes" id="UP001430356"/>
    </source>
</evidence>
<evidence type="ECO:0000256" key="1">
    <source>
        <dbReference type="SAM" id="MobiDB-lite"/>
    </source>
</evidence>
<comment type="caution">
    <text evidence="2">The sequence shown here is derived from an EMBL/GenBank/DDBJ whole genome shotgun (WGS) entry which is preliminary data.</text>
</comment>
<dbReference type="EMBL" id="JAECZO010000045">
    <property type="protein sequence ID" value="KAK7194973.1"/>
    <property type="molecule type" value="Genomic_DNA"/>
</dbReference>
<name>A0AAW0EQ86_9TRYP</name>
<sequence>MLHAHRTSVSPTAAAPQRRRRWTAAVGDEPIERPASAAAVPEMVDGVVLSAEVSRRMREADASLLRSIQEAHAALRTADTVTAALATQGETLSAIEECAARDRDGWRQGRRDMRRTRHWYWALAHWCGCGCSDVAAQVATVPTRRLPREAPRCTTTARVAGAADGVPVATALLLSANATAGVCAERVEDTESDGRVDEDRPVLCPLSGIAAHDTRGADALLHARIAPRLDELHGVVGELHDRAAGWNTLLASDLDRLDTLLSQTDKTTSRNRTLDLR</sequence>
<dbReference type="AlphaFoldDB" id="A0AAW0EQ86"/>
<reference evidence="2 3" key="1">
    <citation type="journal article" date="2021" name="MBio">
        <title>A New Model Trypanosomatid, Novymonas esmeraldas: Genomic Perception of Its 'Candidatus Pandoraea novymonadis' Endosymbiont.</title>
        <authorList>
            <person name="Zakharova A."/>
            <person name="Saura A."/>
            <person name="Butenko A."/>
            <person name="Podesvova L."/>
            <person name="Warmusova S."/>
            <person name="Kostygov A.Y."/>
            <person name="Nenarokova A."/>
            <person name="Lukes J."/>
            <person name="Opperdoes F.R."/>
            <person name="Yurchenko V."/>
        </authorList>
    </citation>
    <scope>NUCLEOTIDE SEQUENCE [LARGE SCALE GENOMIC DNA]</scope>
    <source>
        <strain evidence="2 3">E262AT.01</strain>
    </source>
</reference>
<dbReference type="Proteomes" id="UP001430356">
    <property type="component" value="Unassembled WGS sequence"/>
</dbReference>
<gene>
    <name evidence="2" type="ORF">NESM_000419800</name>
</gene>
<keyword evidence="3" id="KW-1185">Reference proteome</keyword>
<proteinExistence type="predicted"/>
<accession>A0AAW0EQ86</accession>
<dbReference type="CDD" id="cd15841">
    <property type="entry name" value="SNARE_Qc"/>
    <property type="match status" value="1"/>
</dbReference>
<feature type="region of interest" description="Disordered" evidence="1">
    <location>
        <begin position="1"/>
        <end position="21"/>
    </location>
</feature>
<organism evidence="2 3">
    <name type="scientific">Novymonas esmeraldas</name>
    <dbReference type="NCBI Taxonomy" id="1808958"/>
    <lineage>
        <taxon>Eukaryota</taxon>
        <taxon>Discoba</taxon>
        <taxon>Euglenozoa</taxon>
        <taxon>Kinetoplastea</taxon>
        <taxon>Metakinetoplastina</taxon>
        <taxon>Trypanosomatida</taxon>
        <taxon>Trypanosomatidae</taxon>
        <taxon>Novymonas</taxon>
    </lineage>
</organism>
<evidence type="ECO:0000313" key="2">
    <source>
        <dbReference type="EMBL" id="KAK7194973.1"/>
    </source>
</evidence>
<protein>
    <submittedName>
        <fullName evidence="2">Uncharacterized protein</fullName>
    </submittedName>
</protein>